<evidence type="ECO:0000256" key="3">
    <source>
        <dbReference type="ARBA" id="ARBA00024247"/>
    </source>
</evidence>
<dbReference type="AlphaFoldDB" id="A0A552X3M5"/>
<organism evidence="4 5">
    <name type="scientific">Aliidiomarina halalkaliphila</name>
    <dbReference type="NCBI Taxonomy" id="2593535"/>
    <lineage>
        <taxon>Bacteria</taxon>
        <taxon>Pseudomonadati</taxon>
        <taxon>Pseudomonadota</taxon>
        <taxon>Gammaproteobacteria</taxon>
        <taxon>Alteromonadales</taxon>
        <taxon>Idiomarinaceae</taxon>
        <taxon>Aliidiomarina</taxon>
    </lineage>
</organism>
<dbReference type="InterPro" id="IPR010038">
    <property type="entry name" value="MoaD_arc-typ"/>
</dbReference>
<dbReference type="EMBL" id="VJWL01000001">
    <property type="protein sequence ID" value="TRW49627.1"/>
    <property type="molecule type" value="Genomic_DNA"/>
</dbReference>
<dbReference type="GO" id="GO:0006777">
    <property type="term" value="P:Mo-molybdopterin cofactor biosynthetic process"/>
    <property type="evidence" value="ECO:0007669"/>
    <property type="project" value="InterPro"/>
</dbReference>
<dbReference type="InterPro" id="IPR012675">
    <property type="entry name" value="Beta-grasp_dom_sf"/>
</dbReference>
<accession>A0A552X3M5</accession>
<dbReference type="InterPro" id="IPR044672">
    <property type="entry name" value="MOCS2A"/>
</dbReference>
<sequence length="82" mass="8948">MIKVRFFALLRERLGTHEISLPSQGIATVNDAISALAQHNSNWSQIFTDQEVIAAVNQQLVDKDQSLQSGDELALFPPVTGG</sequence>
<dbReference type="NCBIfam" id="TIGR01687">
    <property type="entry name" value="moaD_arch"/>
    <property type="match status" value="1"/>
</dbReference>
<dbReference type="NCBIfam" id="TIGR01682">
    <property type="entry name" value="moaD"/>
    <property type="match status" value="1"/>
</dbReference>
<proteinExistence type="inferred from homology"/>
<dbReference type="GO" id="GO:1990133">
    <property type="term" value="C:molybdopterin adenylyltransferase complex"/>
    <property type="evidence" value="ECO:0007669"/>
    <property type="project" value="TreeGrafter"/>
</dbReference>
<dbReference type="RefSeq" id="WP_143234049.1">
    <property type="nucleotide sequence ID" value="NZ_VJWL01000001.1"/>
</dbReference>
<dbReference type="InterPro" id="IPR016155">
    <property type="entry name" value="Mopterin_synth/thiamin_S_b"/>
</dbReference>
<evidence type="ECO:0000313" key="4">
    <source>
        <dbReference type="EMBL" id="TRW49627.1"/>
    </source>
</evidence>
<dbReference type="PANTHER" id="PTHR33359:SF1">
    <property type="entry name" value="MOLYBDOPTERIN SYNTHASE SULFUR CARRIER SUBUNIT"/>
    <property type="match status" value="1"/>
</dbReference>
<dbReference type="Gene3D" id="3.10.20.30">
    <property type="match status" value="1"/>
</dbReference>
<evidence type="ECO:0000313" key="5">
    <source>
        <dbReference type="Proteomes" id="UP000320359"/>
    </source>
</evidence>
<dbReference type="SUPFAM" id="SSF54285">
    <property type="entry name" value="MoaD/ThiS"/>
    <property type="match status" value="1"/>
</dbReference>
<keyword evidence="1" id="KW-0547">Nucleotide-binding</keyword>
<dbReference type="PANTHER" id="PTHR33359">
    <property type="entry name" value="MOLYBDOPTERIN SYNTHASE SULFUR CARRIER SUBUNIT"/>
    <property type="match status" value="1"/>
</dbReference>
<dbReference type="OrthoDB" id="9801945at2"/>
<evidence type="ECO:0000256" key="1">
    <source>
        <dbReference type="ARBA" id="ARBA00022741"/>
    </source>
</evidence>
<name>A0A552X3M5_9GAMM</name>
<evidence type="ECO:0000256" key="2">
    <source>
        <dbReference type="ARBA" id="ARBA00024200"/>
    </source>
</evidence>
<dbReference type="CDD" id="cd00754">
    <property type="entry name" value="Ubl_MoaD"/>
    <property type="match status" value="1"/>
</dbReference>
<reference evidence="4 5" key="1">
    <citation type="submission" date="2019-07" db="EMBL/GenBank/DDBJ databases">
        <authorList>
            <person name="Yang M."/>
            <person name="Zhao D."/>
            <person name="Xiang H."/>
        </authorList>
    </citation>
    <scope>NUCLEOTIDE SEQUENCE [LARGE SCALE GENOMIC DNA]</scope>
    <source>
        <strain evidence="4 5">IM1326</strain>
    </source>
</reference>
<dbReference type="GO" id="GO:0000166">
    <property type="term" value="F:nucleotide binding"/>
    <property type="evidence" value="ECO:0007669"/>
    <property type="project" value="UniProtKB-KW"/>
</dbReference>
<keyword evidence="5" id="KW-1185">Reference proteome</keyword>
<gene>
    <name evidence="4" type="primary">moaD</name>
    <name evidence="4" type="ORF">FM042_01820</name>
</gene>
<comment type="similarity">
    <text evidence="2">Belongs to the MoaD family.</text>
</comment>
<dbReference type="InterPro" id="IPR003749">
    <property type="entry name" value="ThiS/MoaD-like"/>
</dbReference>
<comment type="caution">
    <text evidence="4">The sequence shown here is derived from an EMBL/GenBank/DDBJ whole genome shotgun (WGS) entry which is preliminary data.</text>
</comment>
<protein>
    <recommendedName>
        <fullName evidence="3">Molybdopterin synthase sulfur carrier subunit</fullName>
    </recommendedName>
</protein>
<dbReference type="Proteomes" id="UP000320359">
    <property type="component" value="Unassembled WGS sequence"/>
</dbReference>
<dbReference type="Pfam" id="PF02597">
    <property type="entry name" value="ThiS"/>
    <property type="match status" value="1"/>
</dbReference>
<dbReference type="UniPathway" id="UPA00344"/>